<proteinExistence type="predicted"/>
<dbReference type="EMBL" id="BGPR01002520">
    <property type="protein sequence ID" value="GBM74854.1"/>
    <property type="molecule type" value="Genomic_DNA"/>
</dbReference>
<accession>A0A4Y2IB29</accession>
<protein>
    <submittedName>
        <fullName evidence="2">Uncharacterized protein</fullName>
    </submittedName>
</protein>
<name>A0A4Y2IB29_ARAVE</name>
<feature type="region of interest" description="Disordered" evidence="1">
    <location>
        <begin position="39"/>
        <end position="64"/>
    </location>
</feature>
<sequence length="84" mass="9887">MTVHPPIYLIPSLFYRERASLQKADLKWLPIPPRPFRELQKGSFRRRRKSSGDPSQLDHQEHRIIRRESTGVSLSVCCTFQPRS</sequence>
<dbReference type="AlphaFoldDB" id="A0A4Y2IB29"/>
<reference evidence="2 3" key="1">
    <citation type="journal article" date="2019" name="Sci. Rep.">
        <title>Orb-weaving spider Araneus ventricosus genome elucidates the spidroin gene catalogue.</title>
        <authorList>
            <person name="Kono N."/>
            <person name="Nakamura H."/>
            <person name="Ohtoshi R."/>
            <person name="Moran D.A.P."/>
            <person name="Shinohara A."/>
            <person name="Yoshida Y."/>
            <person name="Fujiwara M."/>
            <person name="Mori M."/>
            <person name="Tomita M."/>
            <person name="Arakawa K."/>
        </authorList>
    </citation>
    <scope>NUCLEOTIDE SEQUENCE [LARGE SCALE GENOMIC DNA]</scope>
</reference>
<evidence type="ECO:0000256" key="1">
    <source>
        <dbReference type="SAM" id="MobiDB-lite"/>
    </source>
</evidence>
<organism evidence="2 3">
    <name type="scientific">Araneus ventricosus</name>
    <name type="common">Orbweaver spider</name>
    <name type="synonym">Epeira ventricosa</name>
    <dbReference type="NCBI Taxonomy" id="182803"/>
    <lineage>
        <taxon>Eukaryota</taxon>
        <taxon>Metazoa</taxon>
        <taxon>Ecdysozoa</taxon>
        <taxon>Arthropoda</taxon>
        <taxon>Chelicerata</taxon>
        <taxon>Arachnida</taxon>
        <taxon>Araneae</taxon>
        <taxon>Araneomorphae</taxon>
        <taxon>Entelegynae</taxon>
        <taxon>Araneoidea</taxon>
        <taxon>Araneidae</taxon>
        <taxon>Araneus</taxon>
    </lineage>
</organism>
<evidence type="ECO:0000313" key="3">
    <source>
        <dbReference type="Proteomes" id="UP000499080"/>
    </source>
</evidence>
<comment type="caution">
    <text evidence="2">The sequence shown here is derived from an EMBL/GenBank/DDBJ whole genome shotgun (WGS) entry which is preliminary data.</text>
</comment>
<gene>
    <name evidence="2" type="ORF">AVEN_81719_1</name>
</gene>
<keyword evidence="3" id="KW-1185">Reference proteome</keyword>
<evidence type="ECO:0000313" key="2">
    <source>
        <dbReference type="EMBL" id="GBM74854.1"/>
    </source>
</evidence>
<dbReference type="Proteomes" id="UP000499080">
    <property type="component" value="Unassembled WGS sequence"/>
</dbReference>